<evidence type="ECO:0000313" key="1">
    <source>
        <dbReference type="EMBL" id="KKL73114.1"/>
    </source>
</evidence>
<proteinExistence type="predicted"/>
<sequence length="52" mass="5950">MTISQHLFGETTIAKLSEPFNLNKILTDPWFESETIIIKPNWVSTMPGHFTS</sequence>
<name>A0A0F9EGL4_9ZZZZ</name>
<organism evidence="1">
    <name type="scientific">marine sediment metagenome</name>
    <dbReference type="NCBI Taxonomy" id="412755"/>
    <lineage>
        <taxon>unclassified sequences</taxon>
        <taxon>metagenomes</taxon>
        <taxon>ecological metagenomes</taxon>
    </lineage>
</organism>
<accession>A0A0F9EGL4</accession>
<comment type="caution">
    <text evidence="1">The sequence shown here is derived from an EMBL/GenBank/DDBJ whole genome shotgun (WGS) entry which is preliminary data.</text>
</comment>
<dbReference type="EMBL" id="LAZR01025065">
    <property type="protein sequence ID" value="KKL73114.1"/>
    <property type="molecule type" value="Genomic_DNA"/>
</dbReference>
<dbReference type="AlphaFoldDB" id="A0A0F9EGL4"/>
<gene>
    <name evidence="1" type="ORF">LCGC14_2078120</name>
</gene>
<feature type="non-terminal residue" evidence="1">
    <location>
        <position position="52"/>
    </location>
</feature>
<protein>
    <submittedName>
        <fullName evidence="1">Uncharacterized protein</fullName>
    </submittedName>
</protein>
<reference evidence="1" key="1">
    <citation type="journal article" date="2015" name="Nature">
        <title>Complex archaea that bridge the gap between prokaryotes and eukaryotes.</title>
        <authorList>
            <person name="Spang A."/>
            <person name="Saw J.H."/>
            <person name="Jorgensen S.L."/>
            <person name="Zaremba-Niedzwiedzka K."/>
            <person name="Martijn J."/>
            <person name="Lind A.E."/>
            <person name="van Eijk R."/>
            <person name="Schleper C."/>
            <person name="Guy L."/>
            <person name="Ettema T.J."/>
        </authorList>
    </citation>
    <scope>NUCLEOTIDE SEQUENCE</scope>
</reference>